<keyword evidence="11" id="KW-1185">Reference proteome</keyword>
<dbReference type="GO" id="GO:0009306">
    <property type="term" value="P:protein secretion"/>
    <property type="evidence" value="ECO:0007669"/>
    <property type="project" value="UniProtKB-UniRule"/>
</dbReference>
<organism evidence="10 11">
    <name type="scientific">Roseisalinus antarcticus</name>
    <dbReference type="NCBI Taxonomy" id="254357"/>
    <lineage>
        <taxon>Bacteria</taxon>
        <taxon>Pseudomonadati</taxon>
        <taxon>Pseudomonadota</taxon>
        <taxon>Alphaproteobacteria</taxon>
        <taxon>Rhodobacterales</taxon>
        <taxon>Roseobacteraceae</taxon>
        <taxon>Roseisalinus</taxon>
    </lineage>
</organism>
<keyword evidence="5 9" id="KW-0653">Protein transport</keyword>
<comment type="similarity">
    <text evidence="9">Belongs to the SecE/SEC61-gamma family.</text>
</comment>
<dbReference type="GO" id="GO:0008320">
    <property type="term" value="F:protein transmembrane transporter activity"/>
    <property type="evidence" value="ECO:0007669"/>
    <property type="project" value="UniProtKB-UniRule"/>
</dbReference>
<sequence length="66" mass="7239">MARANPAQFVSQVRAEVAKVVWPTRREVTLTTIMVFLLAAVTAVFFFLVDLAIRSGLQGVLNIFGS</sequence>
<dbReference type="AlphaFoldDB" id="A0A1Y5U0X2"/>
<evidence type="ECO:0000256" key="3">
    <source>
        <dbReference type="ARBA" id="ARBA00022475"/>
    </source>
</evidence>
<dbReference type="InterPro" id="IPR005807">
    <property type="entry name" value="SecE_bac"/>
</dbReference>
<keyword evidence="6 9" id="KW-1133">Transmembrane helix</keyword>
<dbReference type="PANTHER" id="PTHR33910">
    <property type="entry name" value="PROTEIN TRANSLOCASE SUBUNIT SECE"/>
    <property type="match status" value="1"/>
</dbReference>
<name>A0A1Y5U0X2_9RHOB</name>
<dbReference type="InterPro" id="IPR001901">
    <property type="entry name" value="Translocase_SecE/Sec61-g"/>
</dbReference>
<dbReference type="RefSeq" id="WP_085881261.1">
    <property type="nucleotide sequence ID" value="NZ_FWFZ01000075.1"/>
</dbReference>
<keyword evidence="2 9" id="KW-0813">Transport</keyword>
<evidence type="ECO:0000313" key="11">
    <source>
        <dbReference type="Proteomes" id="UP000193900"/>
    </source>
</evidence>
<comment type="subcellular location">
    <subcellularLocation>
        <location evidence="9">Cell membrane</location>
        <topology evidence="9">Single-pass membrane protein</topology>
    </subcellularLocation>
    <subcellularLocation>
        <location evidence="1">Membrane</location>
    </subcellularLocation>
</comment>
<dbReference type="HAMAP" id="MF_00422">
    <property type="entry name" value="SecE"/>
    <property type="match status" value="1"/>
</dbReference>
<evidence type="ECO:0000256" key="6">
    <source>
        <dbReference type="ARBA" id="ARBA00022989"/>
    </source>
</evidence>
<dbReference type="EMBL" id="FWFZ01000075">
    <property type="protein sequence ID" value="SLN77965.1"/>
    <property type="molecule type" value="Genomic_DNA"/>
</dbReference>
<evidence type="ECO:0000256" key="5">
    <source>
        <dbReference type="ARBA" id="ARBA00022927"/>
    </source>
</evidence>
<evidence type="ECO:0000256" key="4">
    <source>
        <dbReference type="ARBA" id="ARBA00022692"/>
    </source>
</evidence>
<dbReference type="Gene3D" id="1.20.5.1030">
    <property type="entry name" value="Preprotein translocase secy subunit"/>
    <property type="match status" value="1"/>
</dbReference>
<comment type="subunit">
    <text evidence="9">Component of the Sec protein translocase complex. Heterotrimer consisting of SecY, SecE and SecG subunits. The heterotrimers can form oligomers, although 1 heterotrimer is thought to be able to translocate proteins. Interacts with the ribosome. Interacts with SecDF, and other proteins may be involved. Interacts with SecA.</text>
</comment>
<dbReference type="GO" id="GO:0065002">
    <property type="term" value="P:intracellular protein transmembrane transport"/>
    <property type="evidence" value="ECO:0007669"/>
    <property type="project" value="UniProtKB-UniRule"/>
</dbReference>
<proteinExistence type="inferred from homology"/>
<dbReference type="GO" id="GO:0043952">
    <property type="term" value="P:protein transport by the Sec complex"/>
    <property type="evidence" value="ECO:0007669"/>
    <property type="project" value="UniProtKB-UniRule"/>
</dbReference>
<dbReference type="OrthoDB" id="9812738at2"/>
<protein>
    <recommendedName>
        <fullName evidence="9">Protein translocase subunit SecE</fullName>
    </recommendedName>
</protein>
<keyword evidence="3 9" id="KW-1003">Cell membrane</keyword>
<gene>
    <name evidence="9" type="primary">secE</name>
    <name evidence="10" type="ORF">ROA7023_04611</name>
</gene>
<evidence type="ECO:0000256" key="2">
    <source>
        <dbReference type="ARBA" id="ARBA00022448"/>
    </source>
</evidence>
<dbReference type="PANTHER" id="PTHR33910:SF1">
    <property type="entry name" value="PROTEIN TRANSLOCASE SUBUNIT SECE"/>
    <property type="match status" value="1"/>
</dbReference>
<dbReference type="GO" id="GO:0005886">
    <property type="term" value="C:plasma membrane"/>
    <property type="evidence" value="ECO:0007669"/>
    <property type="project" value="UniProtKB-SubCell"/>
</dbReference>
<keyword evidence="8 9" id="KW-0472">Membrane</keyword>
<dbReference type="Proteomes" id="UP000193900">
    <property type="component" value="Unassembled WGS sequence"/>
</dbReference>
<dbReference type="InterPro" id="IPR038379">
    <property type="entry name" value="SecE_sf"/>
</dbReference>
<evidence type="ECO:0000313" key="10">
    <source>
        <dbReference type="EMBL" id="SLN77965.1"/>
    </source>
</evidence>
<reference evidence="10 11" key="1">
    <citation type="submission" date="2017-03" db="EMBL/GenBank/DDBJ databases">
        <authorList>
            <person name="Afonso C.L."/>
            <person name="Miller P.J."/>
            <person name="Scott M.A."/>
            <person name="Spackman E."/>
            <person name="Goraichik I."/>
            <person name="Dimitrov K.M."/>
            <person name="Suarez D.L."/>
            <person name="Swayne D.E."/>
        </authorList>
    </citation>
    <scope>NUCLEOTIDE SEQUENCE [LARGE SCALE GENOMIC DNA]</scope>
    <source>
        <strain evidence="10 11">CECT 7023</strain>
    </source>
</reference>
<evidence type="ECO:0000256" key="9">
    <source>
        <dbReference type="HAMAP-Rule" id="MF_00422"/>
    </source>
</evidence>
<evidence type="ECO:0000256" key="1">
    <source>
        <dbReference type="ARBA" id="ARBA00004370"/>
    </source>
</evidence>
<comment type="function">
    <text evidence="9">Essential subunit of the Sec protein translocation channel SecYEG. Clamps together the 2 halves of SecY. May contact the channel plug during translocation.</text>
</comment>
<evidence type="ECO:0000256" key="8">
    <source>
        <dbReference type="ARBA" id="ARBA00023136"/>
    </source>
</evidence>
<feature type="transmembrane region" description="Helical" evidence="9">
    <location>
        <begin position="28"/>
        <end position="49"/>
    </location>
</feature>
<evidence type="ECO:0000256" key="7">
    <source>
        <dbReference type="ARBA" id="ARBA00023010"/>
    </source>
</evidence>
<dbReference type="GO" id="GO:0006605">
    <property type="term" value="P:protein targeting"/>
    <property type="evidence" value="ECO:0007669"/>
    <property type="project" value="UniProtKB-UniRule"/>
</dbReference>
<accession>A0A1Y5U0X2</accession>
<dbReference type="NCBIfam" id="TIGR00964">
    <property type="entry name" value="secE_bact"/>
    <property type="match status" value="1"/>
</dbReference>
<keyword evidence="4 9" id="KW-0812">Transmembrane</keyword>
<dbReference type="Pfam" id="PF00584">
    <property type="entry name" value="SecE"/>
    <property type="match status" value="1"/>
</dbReference>
<keyword evidence="7 9" id="KW-0811">Translocation</keyword>